<accession>A0A840L531</accession>
<dbReference type="GO" id="GO:0051213">
    <property type="term" value="F:dioxygenase activity"/>
    <property type="evidence" value="ECO:0007669"/>
    <property type="project" value="UniProtKB-KW"/>
</dbReference>
<keyword evidence="2" id="KW-0456">Lyase</keyword>
<dbReference type="Pfam" id="PF00903">
    <property type="entry name" value="Glyoxalase"/>
    <property type="match status" value="1"/>
</dbReference>
<keyword evidence="2" id="KW-0560">Oxidoreductase</keyword>
<dbReference type="AlphaFoldDB" id="A0A840L531"/>
<dbReference type="Gene3D" id="3.30.720.110">
    <property type="match status" value="1"/>
</dbReference>
<dbReference type="Proteomes" id="UP000562027">
    <property type="component" value="Unassembled WGS sequence"/>
</dbReference>
<dbReference type="InterPro" id="IPR037523">
    <property type="entry name" value="VOC_core"/>
</dbReference>
<dbReference type="InterPro" id="IPR029068">
    <property type="entry name" value="Glyas_Bleomycin-R_OHBP_Dase"/>
</dbReference>
<dbReference type="InterPro" id="IPR004360">
    <property type="entry name" value="Glyas_Fos-R_dOase_dom"/>
</dbReference>
<sequence length="126" mass="13432">MTSALQANFLLFYVAKPLESAAFYTRILGRGPVEVSPGFALFALDSGLKLGLWARAGVEPAVEGLPQHASGELAFALPDIAAVQAAHQAWLALGLSMLQAPTQMDFGYTFTAADPDGHRLRVFCPQ</sequence>
<proteinExistence type="predicted"/>
<feature type="domain" description="VOC" evidence="1">
    <location>
        <begin position="6"/>
        <end position="125"/>
    </location>
</feature>
<evidence type="ECO:0000313" key="3">
    <source>
        <dbReference type="Proteomes" id="UP000562027"/>
    </source>
</evidence>
<keyword evidence="2" id="KW-0223">Dioxygenase</keyword>
<dbReference type="RefSeq" id="WP_184295403.1">
    <property type="nucleotide sequence ID" value="NZ_JACHLP010000001.1"/>
</dbReference>
<dbReference type="Gene3D" id="3.30.720.120">
    <property type="match status" value="1"/>
</dbReference>
<comment type="caution">
    <text evidence="2">The sequence shown here is derived from an EMBL/GenBank/DDBJ whole genome shotgun (WGS) entry which is preliminary data.</text>
</comment>
<dbReference type="EMBL" id="JACHLP010000001">
    <property type="protein sequence ID" value="MBB4841782.1"/>
    <property type="molecule type" value="Genomic_DNA"/>
</dbReference>
<dbReference type="InterPro" id="IPR026275">
    <property type="entry name" value="Glyoxalase/dOase/EhpR"/>
</dbReference>
<dbReference type="PROSITE" id="PS51819">
    <property type="entry name" value="VOC"/>
    <property type="match status" value="1"/>
</dbReference>
<dbReference type="GO" id="GO:0016829">
    <property type="term" value="F:lyase activity"/>
    <property type="evidence" value="ECO:0007669"/>
    <property type="project" value="UniProtKB-KW"/>
</dbReference>
<gene>
    <name evidence="2" type="ORF">HNP55_000277</name>
</gene>
<dbReference type="PIRSF" id="PIRSF039020">
    <property type="entry name" value="EhpR"/>
    <property type="match status" value="1"/>
</dbReference>
<name>A0A840L531_9BURK</name>
<dbReference type="SUPFAM" id="SSF54593">
    <property type="entry name" value="Glyoxalase/Bleomycin resistance protein/Dihydroxybiphenyl dioxygenase"/>
    <property type="match status" value="1"/>
</dbReference>
<keyword evidence="3" id="KW-1185">Reference proteome</keyword>
<protein>
    <submittedName>
        <fullName evidence="2">Catechol 2,3-dioxygenase-like lactoylglutathione lyase family enzyme</fullName>
    </submittedName>
</protein>
<reference evidence="2 3" key="1">
    <citation type="submission" date="2020-08" db="EMBL/GenBank/DDBJ databases">
        <title>Functional genomics of gut bacteria from endangered species of beetles.</title>
        <authorList>
            <person name="Carlos-Shanley C."/>
        </authorList>
    </citation>
    <scope>NUCLEOTIDE SEQUENCE [LARGE SCALE GENOMIC DNA]</scope>
    <source>
        <strain evidence="2 3">S00239</strain>
    </source>
</reference>
<evidence type="ECO:0000259" key="1">
    <source>
        <dbReference type="PROSITE" id="PS51819"/>
    </source>
</evidence>
<evidence type="ECO:0000313" key="2">
    <source>
        <dbReference type="EMBL" id="MBB4841782.1"/>
    </source>
</evidence>
<organism evidence="2 3">
    <name type="scientific">Roseateles oligotrophus</name>
    <dbReference type="NCBI Taxonomy" id="1769250"/>
    <lineage>
        <taxon>Bacteria</taxon>
        <taxon>Pseudomonadati</taxon>
        <taxon>Pseudomonadota</taxon>
        <taxon>Betaproteobacteria</taxon>
        <taxon>Burkholderiales</taxon>
        <taxon>Sphaerotilaceae</taxon>
        <taxon>Roseateles</taxon>
    </lineage>
</organism>